<evidence type="ECO:0000313" key="13">
    <source>
        <dbReference type="Proteomes" id="UP000199451"/>
    </source>
</evidence>
<dbReference type="SUPFAM" id="SSF90123">
    <property type="entry name" value="ABC transporter transmembrane region"/>
    <property type="match status" value="1"/>
</dbReference>
<keyword evidence="5 12" id="KW-0067">ATP-binding</keyword>
<dbReference type="InterPro" id="IPR017871">
    <property type="entry name" value="ABC_transporter-like_CS"/>
</dbReference>
<evidence type="ECO:0000256" key="1">
    <source>
        <dbReference type="ARBA" id="ARBA00004141"/>
    </source>
</evidence>
<dbReference type="Gene3D" id="3.40.50.300">
    <property type="entry name" value="P-loop containing nucleotide triphosphate hydrolases"/>
    <property type="match status" value="1"/>
</dbReference>
<dbReference type="EMBL" id="FNHL01000002">
    <property type="protein sequence ID" value="SDM54155.1"/>
    <property type="molecule type" value="Genomic_DNA"/>
</dbReference>
<name>A0A1G9U3M0_9EURY</name>
<dbReference type="PANTHER" id="PTHR43394:SF1">
    <property type="entry name" value="ATP-BINDING CASSETTE SUB-FAMILY B MEMBER 10, MITOCHONDRIAL"/>
    <property type="match status" value="1"/>
</dbReference>
<feature type="domain" description="ABC transporter" evidence="10">
    <location>
        <begin position="387"/>
        <end position="621"/>
    </location>
</feature>
<evidence type="ECO:0000259" key="10">
    <source>
        <dbReference type="PROSITE" id="PS50893"/>
    </source>
</evidence>
<evidence type="ECO:0000256" key="2">
    <source>
        <dbReference type="ARBA" id="ARBA00022448"/>
    </source>
</evidence>
<dbReference type="CDD" id="cd18565">
    <property type="entry name" value="ABC_6TM_exporter_like"/>
    <property type="match status" value="1"/>
</dbReference>
<sequence>MNFGRVQPKEHRLEPESNPFDDYRDTDRDPLVRIFDDYGRPDLHWFGVGLLASLLSRLVSLVPPLVLGIAIDSVFTPGGPAYSLPLVPASWVPSATTDLVVLSAGLVLAAFALGVVFSWVQGVGLSLFSNRVQHAVRTDTYALMQRLDMAFFDDKQTGQVMSVLNNDVRNLRTFLDNTLSGAIQLVVTVVGIAGILFYLNWQLALVTLVAVPLLTVFTLRFMTTIRPLYRALRSSVGALNTRLENNLSGIEVIKTSNTETYEEARVTEASRDYYDRTWAVVKLEYLYQPSMELLAGVAFAATFVIGGLWLVSGPPLFFTGELYVGEFVTFLFMTQRFIDPLAGAGRIVNAYENARASGERIFGLSALPVTVADAEDAVVLDDVRGTVEYDSVDFSYANGVPVLHDVSFAVEPGQTVALVGPTGAGKSTAAKLLLRLYDVSDGSVTLDGVDVRHLALDSLRSAVGYVSQDVYLFDGTVRENLVYGAFDATEAEMVAAAEAAEAHEFVENLPDGYDTRIGERGVKLSGGQRQRISLARAMLQDPAVLVLDEATSAVDTETELYIQRALARLTEGRTTVVIAHRLSTVRHADQILVLDGGRVVERGTHDELLALDGLYATLWNVQAGALDEADADILDALEARDRDALKTG</sequence>
<keyword evidence="7 9" id="KW-0472">Membrane</keyword>
<proteinExistence type="predicted"/>
<comment type="subcellular location">
    <subcellularLocation>
        <location evidence="1">Membrane</location>
        <topology evidence="1">Multi-pass membrane protein</topology>
    </subcellularLocation>
</comment>
<dbReference type="Gene3D" id="1.20.1560.10">
    <property type="entry name" value="ABC transporter type 1, transmembrane domain"/>
    <property type="match status" value="1"/>
</dbReference>
<feature type="transmembrane region" description="Helical" evidence="9">
    <location>
        <begin position="293"/>
        <end position="311"/>
    </location>
</feature>
<dbReference type="FunFam" id="3.40.50.300:FF:000287">
    <property type="entry name" value="Multidrug ABC transporter ATP-binding protein"/>
    <property type="match status" value="1"/>
</dbReference>
<dbReference type="AlphaFoldDB" id="A0A1G9U3M0"/>
<keyword evidence="2" id="KW-0813">Transport</keyword>
<evidence type="ECO:0000256" key="3">
    <source>
        <dbReference type="ARBA" id="ARBA00022692"/>
    </source>
</evidence>
<organism evidence="12 13">
    <name type="scientific">Halogranum gelatinilyticum</name>
    <dbReference type="NCBI Taxonomy" id="660521"/>
    <lineage>
        <taxon>Archaea</taxon>
        <taxon>Methanobacteriati</taxon>
        <taxon>Methanobacteriota</taxon>
        <taxon>Stenosarchaea group</taxon>
        <taxon>Halobacteria</taxon>
        <taxon>Halobacteriales</taxon>
        <taxon>Haloferacaceae</taxon>
    </lineage>
</organism>
<protein>
    <submittedName>
        <fullName evidence="12">ATP-binding cassette, subfamily B</fullName>
    </submittedName>
</protein>
<dbReference type="InterPro" id="IPR011527">
    <property type="entry name" value="ABC1_TM_dom"/>
</dbReference>
<evidence type="ECO:0000256" key="9">
    <source>
        <dbReference type="SAM" id="Phobius"/>
    </source>
</evidence>
<evidence type="ECO:0000256" key="8">
    <source>
        <dbReference type="SAM" id="MobiDB-lite"/>
    </source>
</evidence>
<feature type="transmembrane region" description="Helical" evidence="9">
    <location>
        <begin position="43"/>
        <end position="71"/>
    </location>
</feature>
<feature type="transmembrane region" description="Helical" evidence="9">
    <location>
        <begin position="179"/>
        <end position="199"/>
    </location>
</feature>
<dbReference type="InterPro" id="IPR039421">
    <property type="entry name" value="Type_1_exporter"/>
</dbReference>
<dbReference type="GO" id="GO:0015421">
    <property type="term" value="F:ABC-type oligopeptide transporter activity"/>
    <property type="evidence" value="ECO:0007669"/>
    <property type="project" value="TreeGrafter"/>
</dbReference>
<keyword evidence="4" id="KW-0547">Nucleotide-binding</keyword>
<evidence type="ECO:0000259" key="11">
    <source>
        <dbReference type="PROSITE" id="PS50929"/>
    </source>
</evidence>
<keyword evidence="3 9" id="KW-0812">Transmembrane</keyword>
<feature type="domain" description="ABC transmembrane type-1" evidence="11">
    <location>
        <begin position="48"/>
        <end position="353"/>
    </location>
</feature>
<dbReference type="InterPro" id="IPR027417">
    <property type="entry name" value="P-loop_NTPase"/>
</dbReference>
<dbReference type="InterPro" id="IPR036640">
    <property type="entry name" value="ABC1_TM_sf"/>
</dbReference>
<evidence type="ECO:0000256" key="4">
    <source>
        <dbReference type="ARBA" id="ARBA00022741"/>
    </source>
</evidence>
<feature type="transmembrane region" description="Helical" evidence="9">
    <location>
        <begin position="99"/>
        <end position="120"/>
    </location>
</feature>
<dbReference type="PANTHER" id="PTHR43394">
    <property type="entry name" value="ATP-DEPENDENT PERMEASE MDL1, MITOCHONDRIAL"/>
    <property type="match status" value="1"/>
</dbReference>
<dbReference type="Pfam" id="PF00664">
    <property type="entry name" value="ABC_membrane"/>
    <property type="match status" value="1"/>
</dbReference>
<keyword evidence="6 9" id="KW-1133">Transmembrane helix</keyword>
<feature type="compositionally biased region" description="Basic and acidic residues" evidence="8">
    <location>
        <begin position="7"/>
        <end position="24"/>
    </location>
</feature>
<evidence type="ECO:0000256" key="6">
    <source>
        <dbReference type="ARBA" id="ARBA00022989"/>
    </source>
</evidence>
<dbReference type="PROSITE" id="PS00211">
    <property type="entry name" value="ABC_TRANSPORTER_1"/>
    <property type="match status" value="1"/>
</dbReference>
<dbReference type="GO" id="GO:0005524">
    <property type="term" value="F:ATP binding"/>
    <property type="evidence" value="ECO:0007669"/>
    <property type="project" value="UniProtKB-KW"/>
</dbReference>
<evidence type="ECO:0000313" key="12">
    <source>
        <dbReference type="EMBL" id="SDM54155.1"/>
    </source>
</evidence>
<dbReference type="GO" id="GO:0016020">
    <property type="term" value="C:membrane"/>
    <property type="evidence" value="ECO:0007669"/>
    <property type="project" value="UniProtKB-SubCell"/>
</dbReference>
<dbReference type="SMART" id="SM00382">
    <property type="entry name" value="AAA"/>
    <property type="match status" value="1"/>
</dbReference>
<dbReference type="PROSITE" id="PS50929">
    <property type="entry name" value="ABC_TM1F"/>
    <property type="match status" value="1"/>
</dbReference>
<dbReference type="SUPFAM" id="SSF52540">
    <property type="entry name" value="P-loop containing nucleoside triphosphate hydrolases"/>
    <property type="match status" value="1"/>
</dbReference>
<accession>A0A1G9U3M0</accession>
<feature type="region of interest" description="Disordered" evidence="8">
    <location>
        <begin position="1"/>
        <end position="24"/>
    </location>
</feature>
<evidence type="ECO:0000256" key="7">
    <source>
        <dbReference type="ARBA" id="ARBA00023136"/>
    </source>
</evidence>
<dbReference type="Proteomes" id="UP000199451">
    <property type="component" value="Unassembled WGS sequence"/>
</dbReference>
<dbReference type="STRING" id="660521.SAMN04487949_2012"/>
<dbReference type="PROSITE" id="PS50893">
    <property type="entry name" value="ABC_TRANSPORTER_2"/>
    <property type="match status" value="1"/>
</dbReference>
<dbReference type="InterPro" id="IPR003593">
    <property type="entry name" value="AAA+_ATPase"/>
</dbReference>
<dbReference type="InterPro" id="IPR003439">
    <property type="entry name" value="ABC_transporter-like_ATP-bd"/>
</dbReference>
<reference evidence="13" key="1">
    <citation type="submission" date="2016-10" db="EMBL/GenBank/DDBJ databases">
        <authorList>
            <person name="Varghese N."/>
            <person name="Submissions S."/>
        </authorList>
    </citation>
    <scope>NUCLEOTIDE SEQUENCE [LARGE SCALE GENOMIC DNA]</scope>
    <source>
        <strain evidence="13">CGMCC 1.10119</strain>
    </source>
</reference>
<feature type="transmembrane region" description="Helical" evidence="9">
    <location>
        <begin position="205"/>
        <end position="223"/>
    </location>
</feature>
<dbReference type="Pfam" id="PF00005">
    <property type="entry name" value="ABC_tran"/>
    <property type="match status" value="1"/>
</dbReference>
<gene>
    <name evidence="12" type="ORF">SAMN04487949_2012</name>
</gene>
<evidence type="ECO:0000256" key="5">
    <source>
        <dbReference type="ARBA" id="ARBA00022840"/>
    </source>
</evidence>
<keyword evidence="13" id="KW-1185">Reference proteome</keyword>
<dbReference type="GO" id="GO:0016887">
    <property type="term" value="F:ATP hydrolysis activity"/>
    <property type="evidence" value="ECO:0007669"/>
    <property type="project" value="InterPro"/>
</dbReference>